<dbReference type="EMBL" id="SACS01000009">
    <property type="protein sequence ID" value="RVU37500.1"/>
    <property type="molecule type" value="Genomic_DNA"/>
</dbReference>
<name>A0A437QSN6_9GAMM</name>
<keyword evidence="2" id="KW-1185">Reference proteome</keyword>
<dbReference type="AlphaFoldDB" id="A0A437QSN6"/>
<dbReference type="RefSeq" id="WP_127698941.1">
    <property type="nucleotide sequence ID" value="NZ_SACS01000009.1"/>
</dbReference>
<dbReference type="OrthoDB" id="5523335at2"/>
<comment type="caution">
    <text evidence="1">The sequence shown here is derived from an EMBL/GenBank/DDBJ whole genome shotgun (WGS) entry which is preliminary data.</text>
</comment>
<proteinExistence type="predicted"/>
<evidence type="ECO:0000313" key="1">
    <source>
        <dbReference type="EMBL" id="RVU37500.1"/>
    </source>
</evidence>
<organism evidence="1 2">
    <name type="scientific">Rheinheimera riviphila</name>
    <dbReference type="NCBI Taxonomy" id="1834037"/>
    <lineage>
        <taxon>Bacteria</taxon>
        <taxon>Pseudomonadati</taxon>
        <taxon>Pseudomonadota</taxon>
        <taxon>Gammaproteobacteria</taxon>
        <taxon>Chromatiales</taxon>
        <taxon>Chromatiaceae</taxon>
        <taxon>Rheinheimera</taxon>
    </lineage>
</organism>
<reference evidence="1 2" key="1">
    <citation type="submission" date="2019-01" db="EMBL/GenBank/DDBJ databases">
        <authorList>
            <person name="Chen W.-M."/>
        </authorList>
    </citation>
    <scope>NUCLEOTIDE SEQUENCE [LARGE SCALE GENOMIC DNA]</scope>
    <source>
        <strain evidence="1 2">KYPC3</strain>
    </source>
</reference>
<gene>
    <name evidence="1" type="ORF">EOE67_09935</name>
</gene>
<evidence type="ECO:0000313" key="2">
    <source>
        <dbReference type="Proteomes" id="UP000283077"/>
    </source>
</evidence>
<dbReference type="InterPro" id="IPR007139">
    <property type="entry name" value="DUF349"/>
</dbReference>
<dbReference type="Pfam" id="PF03993">
    <property type="entry name" value="DUF349"/>
    <property type="match status" value="2"/>
</dbReference>
<sequence>MIFKRWFKPKWQHENAAIRQLAIADLDQSSNEHKEILHELAFNDGAEAVRKTALERLNEFSLWWQASKHESADRLKQFAEQQLIAMLLNNQVSAQLKQQFIAECHRSSILEKLAHAEADASIKFALIQRLARVDLYLSGVLDDGLTLSQRLELLQLINDDKLLEKLSRQLSGELLTAVQQKIAMRLEQKQKPERVRKQVVLLLAKLNSVRESSDIAQAQQKLALYQQQWAELADDLLCLTDAAEFSAKYQKVCVLTENAFAPRLAELAQIQQQQARAAEQQTRYQELAAQLIEVASQVATDLSAGDLAAVSAQEQVVASLGVAIETADLTAPQRQPLVQSHKALQQQLDQLPQLAEALALTARLLAEQAAVGLPAEDQDINAAYQQFKQWQQQWQRQVKVLKQLMPQSFSDSYQQLSKQWQLHCEPLLGQQEKMQRQFKSKLAEFKRLHQAGKYNVLFGLFKGIARDYQSLTAQSQQQLATEFEQISKQVDDLADLQAYIATPRKQELVALMQQLAEATDVTPADRAAQVKQSRALWNTLGRAEAALDEPLNDAFNLACEQAFAPCREYFAEQDALRLQNAAAKLAVIEQLEQQMAAGVTGKALDSLLQQSLKDWQQTGSVEKAQFEQLQPRFSQLVNQLKQQQKTEQQQNAQAKQQLIAMATQLSAGEGVDQVAAQLKVLQQQWKNIGFAGRTQDQQLWQQFRAVCDQWFANREAAKQQQQSAQALLKVQQQDQLSALSTLLADASSQGALHQVLTELNQLYVSEDKELLAKKRQLQQQTEQKIAEVQVASAHSVYRQLFDALAVSEPQPADLPPIYRLVFNQQQEKTLSRADLTLALEWAAGQASPPVESSRRQQVQMLLLTDKHNSGESINQEQLLARWLQFGPVMADEAALLQRVRALYLAD</sequence>
<protein>
    <submittedName>
        <fullName evidence="1">DUF349 domain-containing protein</fullName>
    </submittedName>
</protein>
<dbReference type="Proteomes" id="UP000283077">
    <property type="component" value="Unassembled WGS sequence"/>
</dbReference>
<accession>A0A437QSN6</accession>